<name>A0A852ZUT3_9ACTN</name>
<dbReference type="InterPro" id="IPR042099">
    <property type="entry name" value="ANL_N_sf"/>
</dbReference>
<accession>A0A852ZUT3</accession>
<comment type="caution">
    <text evidence="1">The sequence shown here is derived from an EMBL/GenBank/DDBJ whole genome shotgun (WGS) entry which is preliminary data.</text>
</comment>
<reference evidence="1 2" key="1">
    <citation type="submission" date="2020-07" db="EMBL/GenBank/DDBJ databases">
        <title>Sequencing the genomes of 1000 actinobacteria strains.</title>
        <authorList>
            <person name="Klenk H.-P."/>
        </authorList>
    </citation>
    <scope>NUCLEOTIDE SEQUENCE [LARGE SCALE GENOMIC DNA]</scope>
    <source>
        <strain evidence="1 2">DSM 42178</strain>
    </source>
</reference>
<organism evidence="1 2">
    <name type="scientific">Allostreptomyces psammosilenae</name>
    <dbReference type="NCBI Taxonomy" id="1892865"/>
    <lineage>
        <taxon>Bacteria</taxon>
        <taxon>Bacillati</taxon>
        <taxon>Actinomycetota</taxon>
        <taxon>Actinomycetes</taxon>
        <taxon>Kitasatosporales</taxon>
        <taxon>Streptomycetaceae</taxon>
        <taxon>Allostreptomyces</taxon>
    </lineage>
</organism>
<dbReference type="EMBL" id="JACBZD010000001">
    <property type="protein sequence ID" value="NYI06146.1"/>
    <property type="molecule type" value="Genomic_DNA"/>
</dbReference>
<dbReference type="AlphaFoldDB" id="A0A852ZUT3"/>
<dbReference type="Gene3D" id="3.40.50.12780">
    <property type="entry name" value="N-terminal domain of ligase-like"/>
    <property type="match status" value="1"/>
</dbReference>
<dbReference type="Proteomes" id="UP000567795">
    <property type="component" value="Unassembled WGS sequence"/>
</dbReference>
<keyword evidence="2" id="KW-1185">Reference proteome</keyword>
<protein>
    <submittedName>
        <fullName evidence="1">Uncharacterized protein (TIGR03089 family)</fullName>
    </submittedName>
</protein>
<gene>
    <name evidence="1" type="ORF">FHU37_003089</name>
</gene>
<evidence type="ECO:0000313" key="1">
    <source>
        <dbReference type="EMBL" id="NYI06146.1"/>
    </source>
</evidence>
<dbReference type="InterPro" id="IPR017523">
    <property type="entry name" value="Rv3268"/>
</dbReference>
<proteinExistence type="predicted"/>
<sequence length="257" mass="27186">MMIDGASLPASDRTPADLLRAALAADPARPLLTFHDDATGERVELSVATFDNWVAKTANLMQDDWAVEPGARVALLLPLHWQTAVWLAACWAVGAVAVPDGDPASCDAVVAGPDRLAEAAACAGERMALALRPLGGRFPQPPAGFADYAVEVPSHGDRFTPYAPVRPQEPALDLQAHLLTGGQLTALAADQAEREGVRPGDRTLSALPMNRLDGLLAGLLVPLATGGSAVLCRNLESADEATLRRRVEQERVTRVLR</sequence>
<dbReference type="NCBIfam" id="TIGR03089">
    <property type="entry name" value="TIGR03089 family protein"/>
    <property type="match status" value="1"/>
</dbReference>
<evidence type="ECO:0000313" key="2">
    <source>
        <dbReference type="Proteomes" id="UP000567795"/>
    </source>
</evidence>
<dbReference type="SUPFAM" id="SSF56801">
    <property type="entry name" value="Acetyl-CoA synthetase-like"/>
    <property type="match status" value="1"/>
</dbReference>